<feature type="chain" id="PRO_5043131073" evidence="14">
    <location>
        <begin position="23"/>
        <end position="135"/>
    </location>
</feature>
<dbReference type="SUPFAM" id="SSF57196">
    <property type="entry name" value="EGF/Laminin"/>
    <property type="match status" value="1"/>
</dbReference>
<evidence type="ECO:0000256" key="5">
    <source>
        <dbReference type="ARBA" id="ARBA00022583"/>
    </source>
</evidence>
<dbReference type="STRING" id="42155.A0A0R3R9Q3"/>
<dbReference type="GO" id="GO:0006897">
    <property type="term" value="P:endocytosis"/>
    <property type="evidence" value="ECO:0007669"/>
    <property type="project" value="UniProtKB-KW"/>
</dbReference>
<dbReference type="InterPro" id="IPR000742">
    <property type="entry name" value="EGF"/>
</dbReference>
<gene>
    <name evidence="16" type="ORF">BTMF_LOCUS14739</name>
</gene>
<feature type="signal peptide" evidence="14">
    <location>
        <begin position="1"/>
        <end position="22"/>
    </location>
</feature>
<evidence type="ECO:0000256" key="10">
    <source>
        <dbReference type="ARBA" id="ARBA00023136"/>
    </source>
</evidence>
<keyword evidence="4" id="KW-0245">EGF-like domain</keyword>
<keyword evidence="8" id="KW-0677">Repeat</keyword>
<dbReference type="InterPro" id="IPR052080">
    <property type="entry name" value="vWF_C/EGF_Fibrillin"/>
</dbReference>
<evidence type="ECO:0000313" key="18">
    <source>
        <dbReference type="WBParaSite" id="BTMF_0001676601-mRNA-1"/>
    </source>
</evidence>
<keyword evidence="5" id="KW-0254">Endocytosis</keyword>
<dbReference type="Proteomes" id="UP000280834">
    <property type="component" value="Unassembled WGS sequence"/>
</dbReference>
<evidence type="ECO:0000256" key="13">
    <source>
        <dbReference type="ARBA" id="ARBA00023180"/>
    </source>
</evidence>
<evidence type="ECO:0000313" key="17">
    <source>
        <dbReference type="Proteomes" id="UP000280834"/>
    </source>
</evidence>
<evidence type="ECO:0000256" key="14">
    <source>
        <dbReference type="SAM" id="SignalP"/>
    </source>
</evidence>
<protein>
    <submittedName>
        <fullName evidence="18">EGF-like domain-containing protein</fullName>
    </submittedName>
</protein>
<organism evidence="18">
    <name type="scientific">Brugia timori</name>
    <dbReference type="NCBI Taxonomy" id="42155"/>
    <lineage>
        <taxon>Eukaryota</taxon>
        <taxon>Metazoa</taxon>
        <taxon>Ecdysozoa</taxon>
        <taxon>Nematoda</taxon>
        <taxon>Chromadorea</taxon>
        <taxon>Rhabditida</taxon>
        <taxon>Spirurina</taxon>
        <taxon>Spiruromorpha</taxon>
        <taxon>Filarioidea</taxon>
        <taxon>Onchocercidae</taxon>
        <taxon>Brugia</taxon>
    </lineage>
</organism>
<evidence type="ECO:0000256" key="2">
    <source>
        <dbReference type="ARBA" id="ARBA00004613"/>
    </source>
</evidence>
<keyword evidence="10" id="KW-0472">Membrane</keyword>
<proteinExistence type="predicted"/>
<dbReference type="Gene3D" id="2.10.25.10">
    <property type="entry name" value="Laminin"/>
    <property type="match status" value="2"/>
</dbReference>
<keyword evidence="13" id="KW-0325">Glycoprotein</keyword>
<evidence type="ECO:0000256" key="11">
    <source>
        <dbReference type="ARBA" id="ARBA00023157"/>
    </source>
</evidence>
<dbReference type="Pfam" id="PF14670">
    <property type="entry name" value="FXa_inhibition"/>
    <property type="match status" value="2"/>
</dbReference>
<evidence type="ECO:0000256" key="3">
    <source>
        <dbReference type="ARBA" id="ARBA00022525"/>
    </source>
</evidence>
<keyword evidence="11" id="KW-1015">Disulfide bond</keyword>
<accession>A0A0R3R9Q3</accession>
<dbReference type="GO" id="GO:0005576">
    <property type="term" value="C:extracellular region"/>
    <property type="evidence" value="ECO:0007669"/>
    <property type="project" value="UniProtKB-SubCell"/>
</dbReference>
<dbReference type="AlphaFoldDB" id="A0A0R3R9Q3"/>
<evidence type="ECO:0000256" key="7">
    <source>
        <dbReference type="ARBA" id="ARBA00022729"/>
    </source>
</evidence>
<dbReference type="PANTHER" id="PTHR47333:SF4">
    <property type="entry name" value="EGF-LIKE DOMAIN-CONTAINING PROTEIN"/>
    <property type="match status" value="1"/>
</dbReference>
<dbReference type="GO" id="GO:0016020">
    <property type="term" value="C:membrane"/>
    <property type="evidence" value="ECO:0007669"/>
    <property type="project" value="UniProtKB-SubCell"/>
</dbReference>
<name>A0A0R3R9Q3_9BILA</name>
<evidence type="ECO:0000313" key="16">
    <source>
        <dbReference type="EMBL" id="VDO50849.1"/>
    </source>
</evidence>
<reference evidence="18" key="1">
    <citation type="submission" date="2017-02" db="UniProtKB">
        <authorList>
            <consortium name="WormBaseParasite"/>
        </authorList>
    </citation>
    <scope>IDENTIFICATION</scope>
</reference>
<evidence type="ECO:0000256" key="6">
    <source>
        <dbReference type="ARBA" id="ARBA00022692"/>
    </source>
</evidence>
<evidence type="ECO:0000256" key="12">
    <source>
        <dbReference type="ARBA" id="ARBA00023170"/>
    </source>
</evidence>
<evidence type="ECO:0000256" key="1">
    <source>
        <dbReference type="ARBA" id="ARBA00004479"/>
    </source>
</evidence>
<keyword evidence="12" id="KW-0675">Receptor</keyword>
<comment type="subcellular location">
    <subcellularLocation>
        <location evidence="1">Membrane</location>
        <topology evidence="1">Single-pass type I membrane protein</topology>
    </subcellularLocation>
    <subcellularLocation>
        <location evidence="2">Secreted</location>
    </subcellularLocation>
</comment>
<feature type="domain" description="EGF-like" evidence="15">
    <location>
        <begin position="93"/>
        <end position="130"/>
    </location>
</feature>
<evidence type="ECO:0000256" key="4">
    <source>
        <dbReference type="ARBA" id="ARBA00022536"/>
    </source>
</evidence>
<evidence type="ECO:0000259" key="15">
    <source>
        <dbReference type="SMART" id="SM00181"/>
    </source>
</evidence>
<dbReference type="EMBL" id="UZAG01021546">
    <property type="protein sequence ID" value="VDO50849.1"/>
    <property type="molecule type" value="Genomic_DNA"/>
</dbReference>
<dbReference type="FunFam" id="2.10.25.10:FF:000009">
    <property type="entry name" value="Low-density lipoprotein receptor isoform 1"/>
    <property type="match status" value="1"/>
</dbReference>
<dbReference type="SMART" id="SM00181">
    <property type="entry name" value="EGF"/>
    <property type="match status" value="2"/>
</dbReference>
<keyword evidence="6" id="KW-0812">Transmembrane</keyword>
<reference evidence="16 17" key="2">
    <citation type="submission" date="2018-11" db="EMBL/GenBank/DDBJ databases">
        <authorList>
            <consortium name="Pathogen Informatics"/>
        </authorList>
    </citation>
    <scope>NUCLEOTIDE SEQUENCE [LARGE SCALE GENOMIC DNA]</scope>
</reference>
<dbReference type="PANTHER" id="PTHR47333">
    <property type="entry name" value="VON WILLEBRAND FACTOR C AND EGF DOMAIN-CONTAINING PROTEIN"/>
    <property type="match status" value="1"/>
</dbReference>
<dbReference type="WBParaSite" id="BTMF_0001676601-mRNA-1">
    <property type="protein sequence ID" value="BTMF_0001676601-mRNA-1"/>
    <property type="gene ID" value="BTMF_0001676601"/>
</dbReference>
<evidence type="ECO:0000256" key="9">
    <source>
        <dbReference type="ARBA" id="ARBA00022989"/>
    </source>
</evidence>
<sequence length="135" mass="14893">MASSHFKKILASLMIFLPSLNACMHASTAFTETNTANISPFSINRKLGENICATDNGGCEHICEERHGRFHRCKCRQGFKLASDKRRCHPIDPCAINRGGCEQHCVNDNGRAVCQCYHGLRIGPDQKSCVGLSNI</sequence>
<keyword evidence="17" id="KW-1185">Reference proteome</keyword>
<keyword evidence="9" id="KW-1133">Transmembrane helix</keyword>
<keyword evidence="7 14" id="KW-0732">Signal</keyword>
<keyword evidence="3" id="KW-0964">Secreted</keyword>
<feature type="domain" description="EGF-like" evidence="15">
    <location>
        <begin position="51"/>
        <end position="89"/>
    </location>
</feature>
<evidence type="ECO:0000256" key="8">
    <source>
        <dbReference type="ARBA" id="ARBA00022737"/>
    </source>
</evidence>